<keyword evidence="2 6" id="KW-0805">Transcription regulation</keyword>
<dbReference type="SUPFAM" id="SSF88659">
    <property type="entry name" value="Sigma3 and sigma4 domains of RNA polymerase sigma factors"/>
    <property type="match status" value="1"/>
</dbReference>
<dbReference type="EMBL" id="CADCTJ010000577">
    <property type="protein sequence ID" value="CAA9250404.1"/>
    <property type="molecule type" value="Genomic_DNA"/>
</dbReference>
<accession>A0A6J4IH70</accession>
<dbReference type="PANTHER" id="PTHR43133">
    <property type="entry name" value="RNA POLYMERASE ECF-TYPE SIGMA FACTO"/>
    <property type="match status" value="1"/>
</dbReference>
<comment type="similarity">
    <text evidence="1 6">Belongs to the sigma-70 factor family. ECF subfamily.</text>
</comment>
<keyword evidence="4 6" id="KW-0238">DNA-binding</keyword>
<dbReference type="Gene3D" id="1.10.1740.10">
    <property type="match status" value="1"/>
</dbReference>
<dbReference type="InterPro" id="IPR014284">
    <property type="entry name" value="RNA_pol_sigma-70_dom"/>
</dbReference>
<evidence type="ECO:0000259" key="8">
    <source>
        <dbReference type="Pfam" id="PF08281"/>
    </source>
</evidence>
<dbReference type="PROSITE" id="PS01063">
    <property type="entry name" value="SIGMA70_ECF"/>
    <property type="match status" value="1"/>
</dbReference>
<dbReference type="GO" id="GO:0003677">
    <property type="term" value="F:DNA binding"/>
    <property type="evidence" value="ECO:0007669"/>
    <property type="project" value="UniProtKB-KW"/>
</dbReference>
<name>A0A6J4IH70_9BACT</name>
<keyword evidence="3 6" id="KW-0731">Sigma factor</keyword>
<dbReference type="InterPro" id="IPR007627">
    <property type="entry name" value="RNA_pol_sigma70_r2"/>
</dbReference>
<dbReference type="Gene3D" id="1.10.10.10">
    <property type="entry name" value="Winged helix-like DNA-binding domain superfamily/Winged helix DNA-binding domain"/>
    <property type="match status" value="1"/>
</dbReference>
<organism evidence="9">
    <name type="scientific">uncultured Adhaeribacter sp</name>
    <dbReference type="NCBI Taxonomy" id="448109"/>
    <lineage>
        <taxon>Bacteria</taxon>
        <taxon>Pseudomonadati</taxon>
        <taxon>Bacteroidota</taxon>
        <taxon>Cytophagia</taxon>
        <taxon>Cytophagales</taxon>
        <taxon>Hymenobacteraceae</taxon>
        <taxon>Adhaeribacter</taxon>
        <taxon>environmental samples</taxon>
    </lineage>
</organism>
<dbReference type="GO" id="GO:0006352">
    <property type="term" value="P:DNA-templated transcription initiation"/>
    <property type="evidence" value="ECO:0007669"/>
    <property type="project" value="InterPro"/>
</dbReference>
<evidence type="ECO:0000256" key="5">
    <source>
        <dbReference type="ARBA" id="ARBA00023163"/>
    </source>
</evidence>
<dbReference type="PANTHER" id="PTHR43133:SF51">
    <property type="entry name" value="RNA POLYMERASE SIGMA FACTOR"/>
    <property type="match status" value="1"/>
</dbReference>
<evidence type="ECO:0000313" key="9">
    <source>
        <dbReference type="EMBL" id="CAA9250404.1"/>
    </source>
</evidence>
<gene>
    <name evidence="9" type="ORF">AVDCRST_MAG95-1847</name>
</gene>
<evidence type="ECO:0000259" key="7">
    <source>
        <dbReference type="Pfam" id="PF04542"/>
    </source>
</evidence>
<evidence type="ECO:0000256" key="3">
    <source>
        <dbReference type="ARBA" id="ARBA00023082"/>
    </source>
</evidence>
<protein>
    <recommendedName>
        <fullName evidence="6">RNA polymerase sigma factor</fullName>
    </recommendedName>
</protein>
<dbReference type="InterPro" id="IPR013249">
    <property type="entry name" value="RNA_pol_sigma70_r4_t2"/>
</dbReference>
<sequence length="187" mass="22326">MEDSEILQKFLQPETRNVAFNQLIRKYQQRVYWHIRKMVIDHDDADDLTQEVFIKVWNKLADFRQDAQLYTWLYRIATNECLNFLKSKKRKFFLPLHDLTEELSQKIDENAGPNGDEIQLNLQKALLRLPDKQRLVFNMRYYDELKYEEISEILGTSVGALKASYHMAVKKLKIFLKPLKPFCLDPI</sequence>
<proteinExistence type="inferred from homology"/>
<dbReference type="Pfam" id="PF08281">
    <property type="entry name" value="Sigma70_r4_2"/>
    <property type="match status" value="1"/>
</dbReference>
<dbReference type="SUPFAM" id="SSF88946">
    <property type="entry name" value="Sigma2 domain of RNA polymerase sigma factors"/>
    <property type="match status" value="1"/>
</dbReference>
<dbReference type="AlphaFoldDB" id="A0A6J4IH70"/>
<reference evidence="9" key="1">
    <citation type="submission" date="2020-02" db="EMBL/GenBank/DDBJ databases">
        <authorList>
            <person name="Meier V. D."/>
        </authorList>
    </citation>
    <scope>NUCLEOTIDE SEQUENCE</scope>
    <source>
        <strain evidence="9">AVDCRST_MAG95</strain>
    </source>
</reference>
<evidence type="ECO:0000256" key="2">
    <source>
        <dbReference type="ARBA" id="ARBA00023015"/>
    </source>
</evidence>
<evidence type="ECO:0000256" key="4">
    <source>
        <dbReference type="ARBA" id="ARBA00023125"/>
    </source>
</evidence>
<evidence type="ECO:0000256" key="6">
    <source>
        <dbReference type="RuleBase" id="RU000716"/>
    </source>
</evidence>
<dbReference type="InterPro" id="IPR013325">
    <property type="entry name" value="RNA_pol_sigma_r2"/>
</dbReference>
<dbReference type="CDD" id="cd06171">
    <property type="entry name" value="Sigma70_r4"/>
    <property type="match status" value="1"/>
</dbReference>
<keyword evidence="5 6" id="KW-0804">Transcription</keyword>
<evidence type="ECO:0000256" key="1">
    <source>
        <dbReference type="ARBA" id="ARBA00010641"/>
    </source>
</evidence>
<dbReference type="InterPro" id="IPR000838">
    <property type="entry name" value="RNA_pol_sigma70_ECF_CS"/>
</dbReference>
<feature type="domain" description="RNA polymerase sigma factor 70 region 4 type 2" evidence="8">
    <location>
        <begin position="120"/>
        <end position="172"/>
    </location>
</feature>
<dbReference type="InterPro" id="IPR039425">
    <property type="entry name" value="RNA_pol_sigma-70-like"/>
</dbReference>
<dbReference type="NCBIfam" id="TIGR02937">
    <property type="entry name" value="sigma70-ECF"/>
    <property type="match status" value="1"/>
</dbReference>
<dbReference type="InterPro" id="IPR013324">
    <property type="entry name" value="RNA_pol_sigma_r3/r4-like"/>
</dbReference>
<dbReference type="InterPro" id="IPR036388">
    <property type="entry name" value="WH-like_DNA-bd_sf"/>
</dbReference>
<dbReference type="GO" id="GO:0016987">
    <property type="term" value="F:sigma factor activity"/>
    <property type="evidence" value="ECO:0007669"/>
    <property type="project" value="UniProtKB-KW"/>
</dbReference>
<dbReference type="Pfam" id="PF04542">
    <property type="entry name" value="Sigma70_r2"/>
    <property type="match status" value="1"/>
</dbReference>
<feature type="domain" description="RNA polymerase sigma-70 region 2" evidence="7">
    <location>
        <begin position="23"/>
        <end position="90"/>
    </location>
</feature>